<dbReference type="InterPro" id="IPR000383">
    <property type="entry name" value="Xaa-Pro-like_dom"/>
</dbReference>
<dbReference type="SUPFAM" id="SSF53474">
    <property type="entry name" value="alpha/beta-Hydrolases"/>
    <property type="match status" value="1"/>
</dbReference>
<dbReference type="InterPro" id="IPR005674">
    <property type="entry name" value="CocE/Ser_esterase"/>
</dbReference>
<keyword evidence="1" id="KW-0378">Hydrolase</keyword>
<dbReference type="PANTHER" id="PTHR43056">
    <property type="entry name" value="PEPTIDASE S9 PROLYL OLIGOPEPTIDASE"/>
    <property type="match status" value="1"/>
</dbReference>
<dbReference type="NCBIfam" id="TIGR00976">
    <property type="entry name" value="CocE_NonD"/>
    <property type="match status" value="1"/>
</dbReference>
<reference evidence="3" key="1">
    <citation type="submission" date="2020-05" db="EMBL/GenBank/DDBJ databases">
        <authorList>
            <person name="Chiriac C."/>
            <person name="Salcher M."/>
            <person name="Ghai R."/>
            <person name="Kavagutti S V."/>
        </authorList>
    </citation>
    <scope>NUCLEOTIDE SEQUENCE</scope>
</reference>
<evidence type="ECO:0000313" key="3">
    <source>
        <dbReference type="EMBL" id="CAB4947072.1"/>
    </source>
</evidence>
<dbReference type="Gene3D" id="2.60.120.260">
    <property type="entry name" value="Galactose-binding domain-like"/>
    <property type="match status" value="1"/>
</dbReference>
<dbReference type="InterPro" id="IPR013736">
    <property type="entry name" value="Xaa-Pro_dipept_C"/>
</dbReference>
<name>A0A6J7JYB3_9ZZZZ</name>
<dbReference type="SUPFAM" id="SSF49785">
    <property type="entry name" value="Galactose-binding domain-like"/>
    <property type="match status" value="1"/>
</dbReference>
<protein>
    <submittedName>
        <fullName evidence="3">Unannotated protein</fullName>
    </submittedName>
</protein>
<dbReference type="InterPro" id="IPR029058">
    <property type="entry name" value="AB_hydrolase_fold"/>
</dbReference>
<dbReference type="InterPro" id="IPR008979">
    <property type="entry name" value="Galactose-bd-like_sf"/>
</dbReference>
<dbReference type="GO" id="GO:0008239">
    <property type="term" value="F:dipeptidyl-peptidase activity"/>
    <property type="evidence" value="ECO:0007669"/>
    <property type="project" value="InterPro"/>
</dbReference>
<evidence type="ECO:0000259" key="2">
    <source>
        <dbReference type="SMART" id="SM00939"/>
    </source>
</evidence>
<dbReference type="SMART" id="SM00939">
    <property type="entry name" value="PepX_C"/>
    <property type="match status" value="1"/>
</dbReference>
<feature type="domain" description="Xaa-Pro dipeptidyl-peptidase C-terminal" evidence="2">
    <location>
        <begin position="275"/>
        <end position="486"/>
    </location>
</feature>
<dbReference type="InterPro" id="IPR050585">
    <property type="entry name" value="Xaa-Pro_dipeptidyl-ppase/CocE"/>
</dbReference>
<organism evidence="3">
    <name type="scientific">freshwater metagenome</name>
    <dbReference type="NCBI Taxonomy" id="449393"/>
    <lineage>
        <taxon>unclassified sequences</taxon>
        <taxon>metagenomes</taxon>
        <taxon>ecological metagenomes</taxon>
    </lineage>
</organism>
<dbReference type="Pfam" id="PF08530">
    <property type="entry name" value="PepX_C"/>
    <property type="match status" value="1"/>
</dbReference>
<evidence type="ECO:0000256" key="1">
    <source>
        <dbReference type="ARBA" id="ARBA00022801"/>
    </source>
</evidence>
<proteinExistence type="predicted"/>
<dbReference type="EMBL" id="CAFBNE010000034">
    <property type="protein sequence ID" value="CAB4947072.1"/>
    <property type="molecule type" value="Genomic_DNA"/>
</dbReference>
<dbReference type="AlphaFoldDB" id="A0A6J7JYB3"/>
<accession>A0A6J7JYB3</accession>
<gene>
    <name evidence="3" type="ORF">UFOPK3772_01300</name>
</gene>
<dbReference type="Gene3D" id="1.10.3020.10">
    <property type="entry name" value="alpha-amino acid ester hydrolase ( Helical cap domain)"/>
    <property type="match status" value="1"/>
</dbReference>
<sequence>MQAQIEMSDGVRLSVTLFLPDVQPAPCILEALPYRKDDMTAGWRPEYERFADEFGFAVARVDVRGTGSSGGLATDEYPKVEQRDLAEVIAWLATQPWCTGRVGMFGTSYGGFNSFQLACERPAHLNAIIPIYATDDRYTDDVHQMGGARKWLDIVDYCHYMAPMNLLPPVPEIWGDTWREEWLHRIEHHEPWLLTWLAHPHDDEYWRHGSVRPDYDRINIPTMIIAGWADGYRNTSFRTVAAINAPTRLLAGPWAHAAPSSSAPGPRIDHVAEMAAFFDEHLRGGVSSWALPHTWFCRFSHAPDPVLDTVPGVWRSDTWPSTRSHDRLIPLPDQPAYTVRADVGTAAWISCAGHLPYGQPDDQRFDDAASLTWDIPIESPIEIAGNPHLRAHVTATCPHPIISVRLCDVAPDGTSTLVTRGTLLIGPDGDVDVELEATAWQWQAGRTLRVSVAGSDWPNVVAPSGPGTLTLQGATLTLPIYDPDPTLPVPVFAPGDPGSSESTEGITWSIERDVARHVTHCSVGSQSTYDTPYGSASESYAGEVSVDTRTFEQHAHSEVEFTLRFPEVIATAHSIMDIVAVGPTYDVTITITVREGDVIVKQQLWQRSFPRA</sequence>
<dbReference type="Pfam" id="PF02129">
    <property type="entry name" value="Peptidase_S15"/>
    <property type="match status" value="1"/>
</dbReference>
<dbReference type="PANTHER" id="PTHR43056:SF10">
    <property type="entry name" value="COCE_NOND FAMILY, PUTATIVE (AFU_ORTHOLOGUE AFUA_7G00600)-RELATED"/>
    <property type="match status" value="1"/>
</dbReference>
<dbReference type="Gene3D" id="3.40.50.1820">
    <property type="entry name" value="alpha/beta hydrolase"/>
    <property type="match status" value="1"/>
</dbReference>